<dbReference type="Proteomes" id="UP000434957">
    <property type="component" value="Unassembled WGS sequence"/>
</dbReference>
<dbReference type="Proteomes" id="UP000435112">
    <property type="component" value="Unassembled WGS sequence"/>
</dbReference>
<dbReference type="EMBL" id="QXFV01002443">
    <property type="protein sequence ID" value="KAE8987799.1"/>
    <property type="molecule type" value="Genomic_DNA"/>
</dbReference>
<proteinExistence type="predicted"/>
<name>A0A6A3IXE3_9STRA</name>
<evidence type="ECO:0000313" key="5">
    <source>
        <dbReference type="Proteomes" id="UP000434957"/>
    </source>
</evidence>
<sequence>MKTVLGATRSWWVTSALYITFNQTASWPTPKPVHLAVLNSNHCLDFTMSRN</sequence>
<comment type="caution">
    <text evidence="2">The sequence shown here is derived from an EMBL/GenBank/DDBJ whole genome shotgun (WGS) entry which is preliminary data.</text>
</comment>
<dbReference type="EMBL" id="QXFT01002464">
    <property type="protein sequence ID" value="KAE9297898.1"/>
    <property type="molecule type" value="Genomic_DNA"/>
</dbReference>
<evidence type="ECO:0000313" key="1">
    <source>
        <dbReference type="EMBL" id="KAE8971162.1"/>
    </source>
</evidence>
<protein>
    <submittedName>
        <fullName evidence="2">Uncharacterized protein</fullName>
    </submittedName>
</protein>
<evidence type="ECO:0000313" key="3">
    <source>
        <dbReference type="EMBL" id="KAE9297898.1"/>
    </source>
</evidence>
<evidence type="ECO:0000313" key="4">
    <source>
        <dbReference type="Proteomes" id="UP000429607"/>
    </source>
</evidence>
<dbReference type="EMBL" id="QXFU01004026">
    <property type="protein sequence ID" value="KAE8971162.1"/>
    <property type="molecule type" value="Genomic_DNA"/>
</dbReference>
<dbReference type="Proteomes" id="UP000429607">
    <property type="component" value="Unassembled WGS sequence"/>
</dbReference>
<evidence type="ECO:0000313" key="2">
    <source>
        <dbReference type="EMBL" id="KAE8987799.1"/>
    </source>
</evidence>
<reference evidence="4 6" key="1">
    <citation type="submission" date="2018-09" db="EMBL/GenBank/DDBJ databases">
        <title>Genomic investigation of the strawberry pathogen Phytophthora fragariae indicates pathogenicity is determined by transcriptional variation in three key races.</title>
        <authorList>
            <person name="Adams T.M."/>
            <person name="Armitage A.D."/>
            <person name="Sobczyk M.K."/>
            <person name="Bates H.J."/>
            <person name="Dunwell J.M."/>
            <person name="Nellist C.F."/>
            <person name="Harrison R.J."/>
        </authorList>
    </citation>
    <scope>NUCLEOTIDE SEQUENCE [LARGE SCALE GENOMIC DNA]</scope>
    <source>
        <strain evidence="2 4">SCRP249</strain>
        <strain evidence="1 6">SCRP324</strain>
        <strain evidence="3 5">SCRP333</strain>
    </source>
</reference>
<gene>
    <name evidence="2" type="ORF">PR001_g22224</name>
    <name evidence="1" type="ORF">PR002_g26913</name>
    <name evidence="3" type="ORF">PR003_g23381</name>
</gene>
<evidence type="ECO:0000313" key="6">
    <source>
        <dbReference type="Proteomes" id="UP000435112"/>
    </source>
</evidence>
<organism evidence="2 4">
    <name type="scientific">Phytophthora rubi</name>
    <dbReference type="NCBI Taxonomy" id="129364"/>
    <lineage>
        <taxon>Eukaryota</taxon>
        <taxon>Sar</taxon>
        <taxon>Stramenopiles</taxon>
        <taxon>Oomycota</taxon>
        <taxon>Peronosporomycetes</taxon>
        <taxon>Peronosporales</taxon>
        <taxon>Peronosporaceae</taxon>
        <taxon>Phytophthora</taxon>
    </lineage>
</organism>
<dbReference type="AlphaFoldDB" id="A0A6A3IXE3"/>
<keyword evidence="5" id="KW-1185">Reference proteome</keyword>
<accession>A0A6A3IXE3</accession>